<keyword evidence="3" id="KW-1185">Reference proteome</keyword>
<dbReference type="PROSITE" id="PS50835">
    <property type="entry name" value="IG_LIKE"/>
    <property type="match status" value="1"/>
</dbReference>
<dbReference type="InterPro" id="IPR013783">
    <property type="entry name" value="Ig-like_fold"/>
</dbReference>
<gene>
    <name evidence="2" type="ORF">MAR_021087</name>
</gene>
<dbReference type="InterPro" id="IPR036179">
    <property type="entry name" value="Ig-like_dom_sf"/>
</dbReference>
<evidence type="ECO:0000259" key="1">
    <source>
        <dbReference type="PROSITE" id="PS50835"/>
    </source>
</evidence>
<dbReference type="CDD" id="cd00096">
    <property type="entry name" value="Ig"/>
    <property type="match status" value="1"/>
</dbReference>
<proteinExistence type="predicted"/>
<organism evidence="2 3">
    <name type="scientific">Mya arenaria</name>
    <name type="common">Soft-shell clam</name>
    <dbReference type="NCBI Taxonomy" id="6604"/>
    <lineage>
        <taxon>Eukaryota</taxon>
        <taxon>Metazoa</taxon>
        <taxon>Spiralia</taxon>
        <taxon>Lophotrochozoa</taxon>
        <taxon>Mollusca</taxon>
        <taxon>Bivalvia</taxon>
        <taxon>Autobranchia</taxon>
        <taxon>Heteroconchia</taxon>
        <taxon>Euheterodonta</taxon>
        <taxon>Imparidentia</taxon>
        <taxon>Neoheterodontei</taxon>
        <taxon>Myida</taxon>
        <taxon>Myoidea</taxon>
        <taxon>Myidae</taxon>
        <taxon>Mya</taxon>
    </lineage>
</organism>
<evidence type="ECO:0000313" key="3">
    <source>
        <dbReference type="Proteomes" id="UP001164746"/>
    </source>
</evidence>
<dbReference type="SUPFAM" id="SSF48726">
    <property type="entry name" value="Immunoglobulin"/>
    <property type="match status" value="1"/>
</dbReference>
<dbReference type="Proteomes" id="UP001164746">
    <property type="component" value="Chromosome 5"/>
</dbReference>
<accession>A0ABY7E6P4</accession>
<name>A0ABY7E6P4_MYAAR</name>
<dbReference type="InterPro" id="IPR007110">
    <property type="entry name" value="Ig-like_dom"/>
</dbReference>
<evidence type="ECO:0000313" key="2">
    <source>
        <dbReference type="EMBL" id="WAR05718.1"/>
    </source>
</evidence>
<protein>
    <recommendedName>
        <fullName evidence="1">Ig-like domain-containing protein</fullName>
    </recommendedName>
</protein>
<reference evidence="2" key="1">
    <citation type="submission" date="2022-11" db="EMBL/GenBank/DDBJ databases">
        <title>Centuries of genome instability and evolution in soft-shell clam transmissible cancer (bioRxiv).</title>
        <authorList>
            <person name="Hart S.F.M."/>
            <person name="Yonemitsu M.A."/>
            <person name="Giersch R.M."/>
            <person name="Beal B.F."/>
            <person name="Arriagada G."/>
            <person name="Davis B.W."/>
            <person name="Ostrander E.A."/>
            <person name="Goff S.P."/>
            <person name="Metzger M.J."/>
        </authorList>
    </citation>
    <scope>NUCLEOTIDE SEQUENCE</scope>
    <source>
        <strain evidence="2">MELC-2E11</strain>
        <tissue evidence="2">Siphon/mantle</tissue>
    </source>
</reference>
<sequence>MSLPLPTTSYEKKLDGTLEDTTAIQFVTRNMHGPSTITLSPSTTSYEKKLDDTLGDIICSAICHPECEYTWSKVGTTGTVRTNAILNLGQLTRQEAGSYICTATNPSSSTTRTGPTVVVEVICKSNDLIHSYNIESISF</sequence>
<feature type="domain" description="Ig-like" evidence="1">
    <location>
        <begin position="34"/>
        <end position="118"/>
    </location>
</feature>
<dbReference type="Pfam" id="PF13927">
    <property type="entry name" value="Ig_3"/>
    <property type="match status" value="1"/>
</dbReference>
<dbReference type="EMBL" id="CP111016">
    <property type="protein sequence ID" value="WAR05718.1"/>
    <property type="molecule type" value="Genomic_DNA"/>
</dbReference>
<dbReference type="Gene3D" id="2.60.40.10">
    <property type="entry name" value="Immunoglobulins"/>
    <property type="match status" value="1"/>
</dbReference>